<name>A0ABU0KSI9_9BACL</name>
<organism evidence="5 6">
    <name type="scientific">Paenibacillus brasilensis</name>
    <dbReference type="NCBI Taxonomy" id="128574"/>
    <lineage>
        <taxon>Bacteria</taxon>
        <taxon>Bacillati</taxon>
        <taxon>Bacillota</taxon>
        <taxon>Bacilli</taxon>
        <taxon>Bacillales</taxon>
        <taxon>Paenibacillaceae</taxon>
        <taxon>Paenibacillus</taxon>
    </lineage>
</organism>
<comment type="similarity">
    <text evidence="3">Belongs to the CotF family.</text>
</comment>
<evidence type="ECO:0000256" key="1">
    <source>
        <dbReference type="ARBA" id="ARBA00022969"/>
    </source>
</evidence>
<sequence>MTLNETQPAHMDYVDPRNSLNMPEMADMTFAMDFLIRAKEGVRNTAVALTETVSTDARTLLRNHLHQGIALHQEITDLMVRKKWFHPYDLQQQYQLDQLSANKTMDISNMKLFPDDTTRKGMFDRTPDEHMGGNQA</sequence>
<reference evidence="5 6" key="1">
    <citation type="submission" date="2023-07" db="EMBL/GenBank/DDBJ databases">
        <title>Genomic Encyclopedia of Type Strains, Phase IV (KMG-IV): sequencing the most valuable type-strain genomes for metagenomic binning, comparative biology and taxonomic classification.</title>
        <authorList>
            <person name="Goeker M."/>
        </authorList>
    </citation>
    <scope>NUCLEOTIDE SEQUENCE [LARGE SCALE GENOMIC DNA]</scope>
    <source>
        <strain evidence="5 6">DSM 14914</strain>
    </source>
</reference>
<comment type="subcellular location">
    <subcellularLocation>
        <location evidence="2">Spore coat</location>
    </subcellularLocation>
</comment>
<proteinExistence type="inferred from homology"/>
<comment type="caution">
    <text evidence="5">The sequence shown here is derived from an EMBL/GenBank/DDBJ whole genome shotgun (WGS) entry which is preliminary data.</text>
</comment>
<evidence type="ECO:0000256" key="4">
    <source>
        <dbReference type="SAM" id="MobiDB-lite"/>
    </source>
</evidence>
<evidence type="ECO:0000256" key="3">
    <source>
        <dbReference type="ARBA" id="ARBA00024344"/>
    </source>
</evidence>
<protein>
    <submittedName>
        <fullName evidence="5">Spore coat protein CotF</fullName>
    </submittedName>
</protein>
<dbReference type="PANTHER" id="PTHR39183:SF1">
    <property type="entry name" value="SPORE COAT PROTEIN F-LIKE PROTEIN YHCQ"/>
    <property type="match status" value="1"/>
</dbReference>
<dbReference type="Proteomes" id="UP001242811">
    <property type="component" value="Unassembled WGS sequence"/>
</dbReference>
<gene>
    <name evidence="5" type="ORF">QOZ95_000553</name>
</gene>
<evidence type="ECO:0000313" key="5">
    <source>
        <dbReference type="EMBL" id="MDQ0492406.1"/>
    </source>
</evidence>
<evidence type="ECO:0000256" key="2">
    <source>
        <dbReference type="ARBA" id="ARBA00024325"/>
    </source>
</evidence>
<feature type="region of interest" description="Disordered" evidence="4">
    <location>
        <begin position="116"/>
        <end position="136"/>
    </location>
</feature>
<dbReference type="Pfam" id="PF07875">
    <property type="entry name" value="Coat_F"/>
    <property type="match status" value="1"/>
</dbReference>
<keyword evidence="5" id="KW-0167">Capsid protein</keyword>
<evidence type="ECO:0000313" key="6">
    <source>
        <dbReference type="Proteomes" id="UP001242811"/>
    </source>
</evidence>
<accession>A0ABU0KSI9</accession>
<dbReference type="EMBL" id="JAUSWA010000002">
    <property type="protein sequence ID" value="MDQ0492406.1"/>
    <property type="molecule type" value="Genomic_DNA"/>
</dbReference>
<keyword evidence="1" id="KW-0749">Sporulation</keyword>
<keyword evidence="5" id="KW-0946">Virion</keyword>
<dbReference type="PANTHER" id="PTHR39183">
    <property type="entry name" value="SPORE COAT PROTEIN F-LIKE PROTEIN YHCQ"/>
    <property type="match status" value="1"/>
</dbReference>
<dbReference type="Gene3D" id="1.20.1260.10">
    <property type="match status" value="1"/>
</dbReference>
<dbReference type="InterPro" id="IPR012851">
    <property type="entry name" value="Spore_coat_CotF-like"/>
</dbReference>
<dbReference type="InterPro" id="IPR012347">
    <property type="entry name" value="Ferritin-like"/>
</dbReference>
<keyword evidence="6" id="KW-1185">Reference proteome</keyword>